<accession>A0A6J5LU06</accession>
<evidence type="ECO:0000313" key="2">
    <source>
        <dbReference type="EMBL" id="CAB4148192.1"/>
    </source>
</evidence>
<gene>
    <name evidence="1" type="ORF">UFOVP325_151</name>
    <name evidence="2" type="ORF">UFOVP430_146</name>
</gene>
<reference evidence="1" key="1">
    <citation type="submission" date="2020-04" db="EMBL/GenBank/DDBJ databases">
        <authorList>
            <person name="Chiriac C."/>
            <person name="Salcher M."/>
            <person name="Ghai R."/>
            <person name="Kavagutti S V."/>
        </authorList>
    </citation>
    <scope>NUCLEOTIDE SEQUENCE</scope>
</reference>
<organism evidence="1">
    <name type="scientific">uncultured Caudovirales phage</name>
    <dbReference type="NCBI Taxonomy" id="2100421"/>
    <lineage>
        <taxon>Viruses</taxon>
        <taxon>Duplodnaviria</taxon>
        <taxon>Heunggongvirae</taxon>
        <taxon>Uroviricota</taxon>
        <taxon>Caudoviricetes</taxon>
        <taxon>Peduoviridae</taxon>
        <taxon>Maltschvirus</taxon>
        <taxon>Maltschvirus maltsch</taxon>
    </lineage>
</organism>
<proteinExistence type="predicted"/>
<name>A0A6J5LU06_9CAUD</name>
<dbReference type="EMBL" id="LR796481">
    <property type="protein sequence ID" value="CAB4148192.1"/>
    <property type="molecule type" value="Genomic_DNA"/>
</dbReference>
<sequence>MGIAPAPQFPERSPNMYERKLADNLERRGPLRFEEGIATDTDVPSDFETGIMNGFAAAPGRPNRNAPVWQKTAAETLSERAHVGSAAWIEAPTFLGEFAHGSMTQNSEQIQELKVVSGGRTMRMNPTVVND</sequence>
<evidence type="ECO:0000313" key="1">
    <source>
        <dbReference type="EMBL" id="CAB4137935.1"/>
    </source>
</evidence>
<dbReference type="EMBL" id="LR796338">
    <property type="protein sequence ID" value="CAB4137935.1"/>
    <property type="molecule type" value="Genomic_DNA"/>
</dbReference>
<protein>
    <submittedName>
        <fullName evidence="1">Uncharacterized protein</fullName>
    </submittedName>
</protein>